<keyword evidence="3" id="KW-1185">Reference proteome</keyword>
<name>A0A7T8KBQ4_CALRO</name>
<reference evidence="3" key="1">
    <citation type="submission" date="2021-01" db="EMBL/GenBank/DDBJ databases">
        <title>Caligus Genome Assembly.</title>
        <authorList>
            <person name="Gallardo-Escarate C."/>
        </authorList>
    </citation>
    <scope>NUCLEOTIDE SEQUENCE [LARGE SCALE GENOMIC DNA]</scope>
</reference>
<dbReference type="InterPro" id="IPR011009">
    <property type="entry name" value="Kinase-like_dom_sf"/>
</dbReference>
<proteinExistence type="predicted"/>
<protein>
    <submittedName>
        <fullName evidence="2">LOC100203980</fullName>
    </submittedName>
</protein>
<dbReference type="OrthoDB" id="6332129at2759"/>
<accession>A0A7T8KBQ4</accession>
<dbReference type="SUPFAM" id="SSF56112">
    <property type="entry name" value="Protein kinase-like (PK-like)"/>
    <property type="match status" value="1"/>
</dbReference>
<evidence type="ECO:0000259" key="1">
    <source>
        <dbReference type="SMART" id="SM00587"/>
    </source>
</evidence>
<dbReference type="Pfam" id="PF02958">
    <property type="entry name" value="EcKL"/>
    <property type="match status" value="1"/>
</dbReference>
<evidence type="ECO:0000313" key="2">
    <source>
        <dbReference type="EMBL" id="QQP52944.1"/>
    </source>
</evidence>
<sequence>MPCIPEGGHPKTSRDLNKEELENILSSDETGFQIQEEKMGNASQSLTTTTFNPGESVHIVIKETMNDAPSWFRWIHSTQRAFYRECLWYKVSIHLLAEAWPIIHDLSPKCYYAYHNYKLSLDKPWIWRNKEVRPPHDSLRELDEERKGKRTVALSALRSLGHFHGIWWQFLNRKNPKFNYTPGLTPEDYKYHFNTQDDSRMFLQWFKPFFKMYGGICRTHLSEPEGPDLERRILAYFKTGKLFDLTQRTLLNTSKEKSLFKTMVHGDSWRNNMLWRPSDNHVVLIDYQGQMMAHPGRDFWYFIYSSSDKSWRDKHLESCKTEYFRVYSSYLDKTEGLDFESFNDELEELRGASLMMSMCVEVISKYPKEFNKQSLFILGKDYKEAFKTLQAPPAPSDHPSLNVIRDRLIDTARDLRDLNVI</sequence>
<evidence type="ECO:0000313" key="3">
    <source>
        <dbReference type="Proteomes" id="UP000595437"/>
    </source>
</evidence>
<dbReference type="SMART" id="SM00587">
    <property type="entry name" value="CHK"/>
    <property type="match status" value="1"/>
</dbReference>
<dbReference type="EMBL" id="CP045892">
    <property type="protein sequence ID" value="QQP52944.1"/>
    <property type="molecule type" value="Genomic_DNA"/>
</dbReference>
<feature type="domain" description="CHK kinase-like" evidence="1">
    <location>
        <begin position="101"/>
        <end position="333"/>
    </location>
</feature>
<organism evidence="2 3">
    <name type="scientific">Caligus rogercresseyi</name>
    <name type="common">Sea louse</name>
    <dbReference type="NCBI Taxonomy" id="217165"/>
    <lineage>
        <taxon>Eukaryota</taxon>
        <taxon>Metazoa</taxon>
        <taxon>Ecdysozoa</taxon>
        <taxon>Arthropoda</taxon>
        <taxon>Crustacea</taxon>
        <taxon>Multicrustacea</taxon>
        <taxon>Hexanauplia</taxon>
        <taxon>Copepoda</taxon>
        <taxon>Siphonostomatoida</taxon>
        <taxon>Caligidae</taxon>
        <taxon>Caligus</taxon>
    </lineage>
</organism>
<dbReference type="Gene3D" id="3.90.1200.10">
    <property type="match status" value="1"/>
</dbReference>
<dbReference type="InterPro" id="IPR015897">
    <property type="entry name" value="CHK_kinase-like"/>
</dbReference>
<dbReference type="Proteomes" id="UP000595437">
    <property type="component" value="Chromosome 3"/>
</dbReference>
<dbReference type="PANTHER" id="PTHR11012">
    <property type="entry name" value="PROTEIN KINASE-LIKE DOMAIN-CONTAINING"/>
    <property type="match status" value="1"/>
</dbReference>
<dbReference type="InterPro" id="IPR004119">
    <property type="entry name" value="EcKL"/>
</dbReference>
<dbReference type="PANTHER" id="PTHR11012:SF30">
    <property type="entry name" value="PROTEIN KINASE-LIKE DOMAIN-CONTAINING"/>
    <property type="match status" value="1"/>
</dbReference>
<dbReference type="AlphaFoldDB" id="A0A7T8KBQ4"/>
<gene>
    <name evidence="2" type="ORF">FKW44_005247</name>
</gene>